<keyword evidence="4 5" id="KW-0408">Iron</keyword>
<evidence type="ECO:0000256" key="2">
    <source>
        <dbReference type="ARBA" id="ARBA00022723"/>
    </source>
</evidence>
<comment type="similarity">
    <text evidence="1">Belongs to the 4HPPD family.</text>
</comment>
<dbReference type="NCBIfam" id="TIGR01263">
    <property type="entry name" value="4HPPD"/>
    <property type="match status" value="1"/>
</dbReference>
<accession>A0A511T7F3</accession>
<protein>
    <submittedName>
        <fullName evidence="7">4-hydroxyphenylpyruvate dioxygenase</fullName>
    </submittedName>
</protein>
<dbReference type="EMBL" id="FOIB01000007">
    <property type="protein sequence ID" value="SEU24873.1"/>
    <property type="molecule type" value="Genomic_DNA"/>
</dbReference>
<dbReference type="Proteomes" id="UP000183760">
    <property type="component" value="Unassembled WGS sequence"/>
</dbReference>
<comment type="cofactor">
    <cofactor evidence="5">
        <name>Fe cation</name>
        <dbReference type="ChEBI" id="CHEBI:24875"/>
    </cofactor>
    <text evidence="5">Binds 1 Fe cation per subunit.</text>
</comment>
<comment type="caution">
    <text evidence="7">The sequence shown here is derived from an EMBL/GenBank/DDBJ whole genome shotgun (WGS) entry which is preliminary data.</text>
</comment>
<feature type="binding site" evidence="5">
    <location>
        <position position="246"/>
    </location>
    <ligand>
        <name>Fe cation</name>
        <dbReference type="ChEBI" id="CHEBI:24875"/>
    </ligand>
</feature>
<dbReference type="CDD" id="cd07250">
    <property type="entry name" value="HPPD_C_like"/>
    <property type="match status" value="1"/>
</dbReference>
<proteinExistence type="inferred from homology"/>
<feature type="domain" description="VOC" evidence="6">
    <location>
        <begin position="5"/>
        <end position="135"/>
    </location>
</feature>
<dbReference type="InterPro" id="IPR037523">
    <property type="entry name" value="VOC_core"/>
</dbReference>
<name>A0A511T7F3_MYXFU</name>
<dbReference type="EMBL" id="BJXR01000036">
    <property type="protein sequence ID" value="GEN10089.1"/>
    <property type="molecule type" value="Genomic_DNA"/>
</dbReference>
<dbReference type="Proteomes" id="UP000321514">
    <property type="component" value="Unassembled WGS sequence"/>
</dbReference>
<keyword evidence="3" id="KW-0677">Repeat</keyword>
<dbReference type="InterPro" id="IPR029068">
    <property type="entry name" value="Glyas_Bleomycin-R_OHBP_Dase"/>
</dbReference>
<evidence type="ECO:0000256" key="4">
    <source>
        <dbReference type="ARBA" id="ARBA00023004"/>
    </source>
</evidence>
<evidence type="ECO:0000313" key="10">
    <source>
        <dbReference type="Proteomes" id="UP000321514"/>
    </source>
</evidence>
<keyword evidence="7" id="KW-0560">Oxidoreductase</keyword>
<dbReference type="SUPFAM" id="SSF54593">
    <property type="entry name" value="Glyoxalase/Bleomycin resistance protein/Dihydroxybiphenyl dioxygenase"/>
    <property type="match status" value="1"/>
</dbReference>
<evidence type="ECO:0000256" key="5">
    <source>
        <dbReference type="PIRSR" id="PIRSR009283-1"/>
    </source>
</evidence>
<dbReference type="PROSITE" id="PS51819">
    <property type="entry name" value="VOC"/>
    <property type="match status" value="2"/>
</dbReference>
<feature type="binding site" evidence="5">
    <location>
        <position position="326"/>
    </location>
    <ligand>
        <name>Fe cation</name>
        <dbReference type="ChEBI" id="CHEBI:24875"/>
    </ligand>
</feature>
<evidence type="ECO:0000313" key="8">
    <source>
        <dbReference type="EMBL" id="SEU24873.1"/>
    </source>
</evidence>
<evidence type="ECO:0000313" key="7">
    <source>
        <dbReference type="EMBL" id="GEN10089.1"/>
    </source>
</evidence>
<dbReference type="InterPro" id="IPR004360">
    <property type="entry name" value="Glyas_Fos-R_dOase_dom"/>
</dbReference>
<dbReference type="InterPro" id="IPR005956">
    <property type="entry name" value="4OHPhenylPyrv_dOase"/>
</dbReference>
<evidence type="ECO:0000259" key="6">
    <source>
        <dbReference type="PROSITE" id="PS51819"/>
    </source>
</evidence>
<organism evidence="7 10">
    <name type="scientific">Myxococcus fulvus</name>
    <dbReference type="NCBI Taxonomy" id="33"/>
    <lineage>
        <taxon>Bacteria</taxon>
        <taxon>Pseudomonadati</taxon>
        <taxon>Myxococcota</taxon>
        <taxon>Myxococcia</taxon>
        <taxon>Myxococcales</taxon>
        <taxon>Cystobacterineae</taxon>
        <taxon>Myxococcaceae</taxon>
        <taxon>Myxococcus</taxon>
    </lineage>
</organism>
<dbReference type="Gene3D" id="3.10.180.10">
    <property type="entry name" value="2,3-Dihydroxybiphenyl 1,2-Dioxygenase, domain 1"/>
    <property type="match status" value="2"/>
</dbReference>
<dbReference type="PIRSF" id="PIRSF009283">
    <property type="entry name" value="HPP_dOase"/>
    <property type="match status" value="1"/>
</dbReference>
<evidence type="ECO:0000256" key="3">
    <source>
        <dbReference type="ARBA" id="ARBA00022737"/>
    </source>
</evidence>
<evidence type="ECO:0000256" key="1">
    <source>
        <dbReference type="ARBA" id="ARBA00005877"/>
    </source>
</evidence>
<reference evidence="8 9" key="1">
    <citation type="submission" date="2016-10" db="EMBL/GenBank/DDBJ databases">
        <authorList>
            <person name="Varghese N."/>
            <person name="Submissions S."/>
        </authorList>
    </citation>
    <scope>NUCLEOTIDE SEQUENCE [LARGE SCALE GENOMIC DNA]</scope>
    <source>
        <strain evidence="8 9">DSM 16525</strain>
    </source>
</reference>
<evidence type="ECO:0000313" key="9">
    <source>
        <dbReference type="Proteomes" id="UP000183760"/>
    </source>
</evidence>
<keyword evidence="7" id="KW-0670">Pyruvate</keyword>
<dbReference type="GO" id="GO:0006572">
    <property type="term" value="P:L-tyrosine catabolic process"/>
    <property type="evidence" value="ECO:0007669"/>
    <property type="project" value="TreeGrafter"/>
</dbReference>
<dbReference type="PANTHER" id="PTHR11959:SF1">
    <property type="entry name" value="4-HYDROXYPHENYLPYRUVATE DIOXYGENASE"/>
    <property type="match status" value="1"/>
</dbReference>
<dbReference type="STRING" id="1334629.MFUL124B02_19465"/>
<gene>
    <name evidence="7" type="ORF">MFU01_51260</name>
    <name evidence="8" type="ORF">SAMN05443572_1078</name>
</gene>
<feature type="binding site" evidence="5">
    <location>
        <position position="166"/>
    </location>
    <ligand>
        <name>Fe cation</name>
        <dbReference type="ChEBI" id="CHEBI:24875"/>
    </ligand>
</feature>
<keyword evidence="2 5" id="KW-0479">Metal-binding</keyword>
<dbReference type="Pfam" id="PF00903">
    <property type="entry name" value="Glyoxalase"/>
    <property type="match status" value="2"/>
</dbReference>
<dbReference type="InterPro" id="IPR041736">
    <property type="entry name" value="4OHPhenylPyrv_dOase_N"/>
</dbReference>
<dbReference type="RefSeq" id="WP_074956709.1">
    <property type="nucleotide sequence ID" value="NZ_BJXR01000036.1"/>
</dbReference>
<dbReference type="PANTHER" id="PTHR11959">
    <property type="entry name" value="4-HYDROXYPHENYLPYRUVATE DIOXYGENASE"/>
    <property type="match status" value="1"/>
</dbReference>
<sequence length="357" mass="38353">MVLTNVEHAELYVGDAVLSAYYFCHALGFRMVASGGPESGLAGRRSFVLEQGAARLVVTSALGSEDEVAGYVRQHGDSVRDIALGTPDVVAAFEEAVRRGARPVASPQVFEADGQRVVKATLAGPGGWVHSLVQRDTPGGAFLPGVYLPVDAGPSGGAALFRDVDHFAFALRPGTLLDTAAFYEDVLGFEQTHQEDVRTEYSGMSSRVVQAAGGRICFPLQEPVSGTRRGQLEDFVDAHGGAGVQHLAFLADDIVRAVDSLGQRGVGLLDAPRGYYEALEARLGSLGPFRRDQLQSRNILMDRDAWGLLLQVFTRSQHARRTLFFEVIQRHQARGFGGANIQALYAAKEQDATRAVG</sequence>
<keyword evidence="9" id="KW-1185">Reference proteome</keyword>
<keyword evidence="7" id="KW-0223">Dioxygenase</keyword>
<dbReference type="CDD" id="cd08342">
    <property type="entry name" value="HPPD_N_like"/>
    <property type="match status" value="1"/>
</dbReference>
<dbReference type="AlphaFoldDB" id="A0A511T7F3"/>
<dbReference type="InterPro" id="IPR041735">
    <property type="entry name" value="4OHPhenylPyrv_dOase_C"/>
</dbReference>
<dbReference type="GO" id="GO:0003868">
    <property type="term" value="F:4-hydroxyphenylpyruvate dioxygenase activity"/>
    <property type="evidence" value="ECO:0007669"/>
    <property type="project" value="InterPro"/>
</dbReference>
<feature type="domain" description="VOC" evidence="6">
    <location>
        <begin position="163"/>
        <end position="315"/>
    </location>
</feature>
<reference evidence="7 10" key="2">
    <citation type="submission" date="2019-07" db="EMBL/GenBank/DDBJ databases">
        <title>Whole genome shotgun sequence of Myxococcus fulvus NBRC 100333.</title>
        <authorList>
            <person name="Hosoyama A."/>
            <person name="Uohara A."/>
            <person name="Ohji S."/>
            <person name="Ichikawa N."/>
        </authorList>
    </citation>
    <scope>NUCLEOTIDE SEQUENCE [LARGE SCALE GENOMIC DNA]</scope>
    <source>
        <strain evidence="7 10">NBRC 100333</strain>
    </source>
</reference>
<dbReference type="GO" id="GO:0046872">
    <property type="term" value="F:metal ion binding"/>
    <property type="evidence" value="ECO:0007669"/>
    <property type="project" value="UniProtKB-KW"/>
</dbReference>